<sequence length="641" mass="70089">MTGLGLLSVLPFSTLAGLALLGVGFVGSLSLRRPHAWLLGIQLVILVLFLHGITVLVESEPRFPITWFHAGFVDFISRTGTVATELDARWCWPGFFALAAFWLGSGRLSTLSPVLSLAPVLSNLLYLGALALIMSAIKMSLQARWLAAVLFCLLNWIGQDYFSPQGFTYLLYLVFIGIVVKWFSSLERTVNRHCKPARVWHWVWQGSSSGELPSAPARPAERVVLLAILVGLFCAATVSHQLTPFVMVMSVVGLIVARRCTLTGLPTILIVILLAWISYMTEPYWAGHLKDMVGSVGDVSGTVSSSVVARASRGSDEHQLVGQARMLTAGLLVAMAAWGLLRRRRHGIEDRVLLVLVAVPVGLVFMQSYGGEIAFRVYLFMLGPACILAALSFFPDPESRPTALARGGVGLCVLALSFSFFVTRYGNEQFEQISDGAVAAVETVYSLTPNGGRFLFVSPHIPGDTPFIPVGYRDVERVDWDRLDAPIEPADVTGLVDVMREGGPGTYLITTRSQENYLTFGSGYPPDWGTQFRRAMAAAPGVRVVVDNPDASVYTFDWRPGQTPKPFIPPTTGVQIRRTPWTPVGVAFLVMALSLLGLREVWRVCPTRNDPRWLRLLTLAASPVLAGFVLVIAERFVVLTT</sequence>
<keyword evidence="3" id="KW-1185">Reference proteome</keyword>
<keyword evidence="1" id="KW-1133">Transmembrane helix</keyword>
<dbReference type="AlphaFoldDB" id="A0A7I7SS73"/>
<protein>
    <recommendedName>
        <fullName evidence="4">Glycosyltransferase RgtA/B/C/D-like domain-containing protein</fullName>
    </recommendedName>
</protein>
<dbReference type="KEGG" id="msar:MSAR_28040"/>
<dbReference type="EMBL" id="AP022595">
    <property type="protein sequence ID" value="BBY59668.1"/>
    <property type="molecule type" value="Genomic_DNA"/>
</dbReference>
<gene>
    <name evidence="2" type="ORF">MSAR_28040</name>
</gene>
<proteinExistence type="predicted"/>
<keyword evidence="1" id="KW-0472">Membrane</keyword>
<organism evidence="2 3">
    <name type="scientific">Mycolicibacterium sarraceniae</name>
    <dbReference type="NCBI Taxonomy" id="1534348"/>
    <lineage>
        <taxon>Bacteria</taxon>
        <taxon>Bacillati</taxon>
        <taxon>Actinomycetota</taxon>
        <taxon>Actinomycetes</taxon>
        <taxon>Mycobacteriales</taxon>
        <taxon>Mycobacteriaceae</taxon>
        <taxon>Mycolicibacterium</taxon>
    </lineage>
</organism>
<feature type="transmembrane region" description="Helical" evidence="1">
    <location>
        <begin position="6"/>
        <end position="29"/>
    </location>
</feature>
<feature type="transmembrane region" description="Helical" evidence="1">
    <location>
        <begin position="143"/>
        <end position="159"/>
    </location>
</feature>
<feature type="transmembrane region" description="Helical" evidence="1">
    <location>
        <begin position="613"/>
        <end position="633"/>
    </location>
</feature>
<evidence type="ECO:0000313" key="3">
    <source>
        <dbReference type="Proteomes" id="UP000466445"/>
    </source>
</evidence>
<feature type="transmembrane region" description="Helical" evidence="1">
    <location>
        <begin position="403"/>
        <end position="422"/>
    </location>
</feature>
<name>A0A7I7SS73_9MYCO</name>
<reference evidence="2 3" key="1">
    <citation type="journal article" date="2019" name="Emerg. Microbes Infect.">
        <title>Comprehensive subspecies identification of 175 nontuberculous mycobacteria species based on 7547 genomic profiles.</title>
        <authorList>
            <person name="Matsumoto Y."/>
            <person name="Kinjo T."/>
            <person name="Motooka D."/>
            <person name="Nabeya D."/>
            <person name="Jung N."/>
            <person name="Uechi K."/>
            <person name="Horii T."/>
            <person name="Iida T."/>
            <person name="Fujita J."/>
            <person name="Nakamura S."/>
        </authorList>
    </citation>
    <scope>NUCLEOTIDE SEQUENCE [LARGE SCALE GENOMIC DNA]</scope>
    <source>
        <strain evidence="2 3">JCM 30395</strain>
    </source>
</reference>
<keyword evidence="1" id="KW-0812">Transmembrane</keyword>
<evidence type="ECO:0000313" key="2">
    <source>
        <dbReference type="EMBL" id="BBY59668.1"/>
    </source>
</evidence>
<dbReference type="Proteomes" id="UP000466445">
    <property type="component" value="Chromosome"/>
</dbReference>
<feature type="transmembrane region" description="Helical" evidence="1">
    <location>
        <begin position="375"/>
        <end position="394"/>
    </location>
</feature>
<feature type="transmembrane region" description="Helical" evidence="1">
    <location>
        <begin position="352"/>
        <end position="369"/>
    </location>
</feature>
<feature type="transmembrane region" description="Helical" evidence="1">
    <location>
        <begin position="581"/>
        <end position="601"/>
    </location>
</feature>
<feature type="transmembrane region" description="Helical" evidence="1">
    <location>
        <begin position="223"/>
        <end position="248"/>
    </location>
</feature>
<feature type="transmembrane region" description="Helical" evidence="1">
    <location>
        <begin position="166"/>
        <end position="183"/>
    </location>
</feature>
<feature type="transmembrane region" description="Helical" evidence="1">
    <location>
        <begin position="117"/>
        <end position="137"/>
    </location>
</feature>
<accession>A0A7I7SS73</accession>
<evidence type="ECO:0008006" key="4">
    <source>
        <dbReference type="Google" id="ProtNLM"/>
    </source>
</evidence>
<evidence type="ECO:0000256" key="1">
    <source>
        <dbReference type="SAM" id="Phobius"/>
    </source>
</evidence>
<feature type="transmembrane region" description="Helical" evidence="1">
    <location>
        <begin position="260"/>
        <end position="279"/>
    </location>
</feature>
<feature type="transmembrane region" description="Helical" evidence="1">
    <location>
        <begin position="36"/>
        <end position="57"/>
    </location>
</feature>